<gene>
    <name evidence="2" type="ORF">DKM16_20020</name>
</gene>
<evidence type="ECO:0000313" key="3">
    <source>
        <dbReference type="Proteomes" id="UP000460362"/>
    </source>
</evidence>
<comment type="caution">
    <text evidence="2">The sequence shown here is derived from an EMBL/GenBank/DDBJ whole genome shotgun (WGS) entry which is preliminary data.</text>
</comment>
<dbReference type="AlphaFoldDB" id="A0AB74LF00"/>
<name>A0AB74LF00_MYCBI</name>
<feature type="region of interest" description="Disordered" evidence="1">
    <location>
        <begin position="32"/>
        <end position="57"/>
    </location>
</feature>
<protein>
    <submittedName>
        <fullName evidence="2">Uncharacterized protein</fullName>
    </submittedName>
</protein>
<feature type="compositionally biased region" description="Basic and acidic residues" evidence="1">
    <location>
        <begin position="32"/>
        <end position="43"/>
    </location>
</feature>
<proteinExistence type="predicted"/>
<accession>A0AB74LF00</accession>
<evidence type="ECO:0000313" key="2">
    <source>
        <dbReference type="EMBL" id="TXA00770.1"/>
    </source>
</evidence>
<reference evidence="3" key="1">
    <citation type="journal article" date="2019" name="Sci. Rep.">
        <title>Genomic Polymorphism Associated with the Emergence of Virulent Isolates of Mycobacterium bovis in the Nile Delta.</title>
        <authorList>
            <person name="Abdelaal H.F.M."/>
            <person name="Spalink D."/>
            <person name="Amer A."/>
            <person name="Steinberg H."/>
            <person name="Hashish E.A."/>
            <person name="Nasr E.A."/>
            <person name="Talaat A.M."/>
        </authorList>
    </citation>
    <scope>NUCLEOTIDE SEQUENCE [LARGE SCALE GENOMIC DNA]</scope>
    <source>
        <strain evidence="3">MBE9</strain>
    </source>
</reference>
<organism evidence="2 3">
    <name type="scientific">Mycobacterium bovis</name>
    <dbReference type="NCBI Taxonomy" id="1765"/>
    <lineage>
        <taxon>Bacteria</taxon>
        <taxon>Bacillati</taxon>
        <taxon>Actinomycetota</taxon>
        <taxon>Actinomycetes</taxon>
        <taxon>Mycobacteriales</taxon>
        <taxon>Mycobacteriaceae</taxon>
        <taxon>Mycobacterium</taxon>
        <taxon>Mycobacterium tuberculosis complex</taxon>
    </lineage>
</organism>
<dbReference type="EMBL" id="QFYW01000002">
    <property type="protein sequence ID" value="TXA00770.1"/>
    <property type="molecule type" value="Genomic_DNA"/>
</dbReference>
<dbReference type="Proteomes" id="UP000460362">
    <property type="component" value="Unassembled WGS sequence"/>
</dbReference>
<sequence>MWRPCEPTRAWASPPTASIPPTRWLARITDRRCSPPRSRKQELKWPSGWTSRTSTSTTGHFMRSLMCRWRFCPAASRR</sequence>
<evidence type="ECO:0000256" key="1">
    <source>
        <dbReference type="SAM" id="MobiDB-lite"/>
    </source>
</evidence>